<keyword evidence="6" id="KW-0915">Sodium</keyword>
<evidence type="ECO:0000313" key="9">
    <source>
        <dbReference type="Proteomes" id="UP000746741"/>
    </source>
</evidence>
<reference evidence="7" key="1">
    <citation type="submission" date="2020-01" db="EMBL/GenBank/DDBJ databases">
        <authorList>
            <person name="Rat A."/>
        </authorList>
    </citation>
    <scope>NUCLEOTIDE SEQUENCE</scope>
    <source>
        <strain evidence="7">LMG 31161</strain>
    </source>
</reference>
<dbReference type="GO" id="GO:0006885">
    <property type="term" value="P:regulation of pH"/>
    <property type="evidence" value="ECO:0007669"/>
    <property type="project" value="UniProtKB-UniRule"/>
</dbReference>
<comment type="function">
    <text evidence="6">Na(+)/H(+) antiporter that extrudes sodium in exchange for external protons.</text>
</comment>
<feature type="transmembrane region" description="Helical" evidence="6">
    <location>
        <begin position="83"/>
        <end position="100"/>
    </location>
</feature>
<evidence type="ECO:0000256" key="5">
    <source>
        <dbReference type="ARBA" id="ARBA00023136"/>
    </source>
</evidence>
<comment type="subcellular location">
    <subcellularLocation>
        <location evidence="1">Cell inner membrane</location>
        <topology evidence="1">Multi-pass membrane protein</topology>
    </subcellularLocation>
    <subcellularLocation>
        <location evidence="6">Cell membrane</location>
        <topology evidence="6">Multi-pass membrane protein</topology>
    </subcellularLocation>
</comment>
<proteinExistence type="inferred from homology"/>
<keyword evidence="6" id="KW-0813">Transport</keyword>
<evidence type="ECO:0000313" key="10">
    <source>
        <dbReference type="Proteomes" id="UP001138708"/>
    </source>
</evidence>
<feature type="transmembrane region" description="Helical" evidence="6">
    <location>
        <begin position="380"/>
        <end position="405"/>
    </location>
</feature>
<keyword evidence="3 6" id="KW-0812">Transmembrane</keyword>
<keyword evidence="4 6" id="KW-1133">Transmembrane helix</keyword>
<dbReference type="PANTHER" id="PTHR30341">
    <property type="entry name" value="SODIUM ION/PROTON ANTIPORTER NHAA-RELATED"/>
    <property type="match status" value="1"/>
</dbReference>
<comment type="similarity">
    <text evidence="6">Belongs to the NhaA Na(+)/H(+) (TC 2.A.33) antiporter family.</text>
</comment>
<reference evidence="8 9" key="2">
    <citation type="submission" date="2020-02" db="EMBL/GenBank/DDBJ databases">
        <authorList>
            <person name="Sun Q."/>
            <person name="Inoue M."/>
        </authorList>
    </citation>
    <scope>NUCLEOTIDE SEQUENCE [LARGE SCALE GENOMIC DNA]</scope>
    <source>
        <strain evidence="8 9">KCTC 22478</strain>
    </source>
</reference>
<evidence type="ECO:0000256" key="4">
    <source>
        <dbReference type="ARBA" id="ARBA00022989"/>
    </source>
</evidence>
<dbReference type="HAMAP" id="MF_01844">
    <property type="entry name" value="NhaA"/>
    <property type="match status" value="1"/>
</dbReference>
<protein>
    <recommendedName>
        <fullName evidence="6">Na(+)/H(+) antiporter NhaA</fullName>
    </recommendedName>
    <alternativeName>
        <fullName evidence="6">Sodium/proton antiporter NhaA</fullName>
    </alternativeName>
</protein>
<gene>
    <name evidence="6 7" type="primary">nhaA</name>
    <name evidence="8" type="ORF">GWK15_24950</name>
    <name evidence="7" type="ORF">GXW75_23335</name>
</gene>
<dbReference type="Gene3D" id="1.20.1530.10">
    <property type="entry name" value="Na+/H+ antiporter like domain"/>
    <property type="match status" value="1"/>
</dbReference>
<evidence type="ECO:0000256" key="3">
    <source>
        <dbReference type="ARBA" id="ARBA00022692"/>
    </source>
</evidence>
<dbReference type="GO" id="GO:0015385">
    <property type="term" value="F:sodium:proton antiporter activity"/>
    <property type="evidence" value="ECO:0007669"/>
    <property type="project" value="UniProtKB-UniRule"/>
</dbReference>
<sequence length="450" mass="46766">MDQGQKAEPRLNALPREAIDWFVGPLGRFLRIEAAGGVVLLLSAILAFALSNSALAERFLAFWDTPLGVRAGAIVFERSLRGWINDGLMTLFFFVVALELKRELVLGELREPRVAALSIAAAAGGMLVPAGIYLASQFGRPGEHGWGTVMATDTAFVIGCLALLGRNAPQRLRIFLLSLAVVDDIGAILVVAAGYSGTLDWTALTAGGAGIAAVRGLALLGVRTVPVYIVAGSLIWIAIDASGIHPTVAGVVLGLLTPTRGWVSDRRLRAILQRVLAYPPGDHWSGDTADRRVLRSAGKAAQETLSPVERLGMALHPWVAFGVMPLFALANAGVPLSIDGLAEPLALTVMIGLVLGKPVGVVGFAWLAVRSGMAVRPKTLGWGMLAGGGILAGIGFTMALLIAELAFQGGQLQAAKLGILAASVISAATGLAFLALLGRHGRTPVLVSGG</sequence>
<keyword evidence="6" id="KW-0050">Antiport</keyword>
<feature type="transmembrane region" description="Helical" evidence="6">
    <location>
        <begin position="417"/>
        <end position="437"/>
    </location>
</feature>
<feature type="transmembrane region" description="Helical" evidence="6">
    <location>
        <begin position="38"/>
        <end position="63"/>
    </location>
</feature>
<feature type="transmembrane region" description="Helical" evidence="6">
    <location>
        <begin position="112"/>
        <end position="134"/>
    </location>
</feature>
<feature type="transmembrane region" description="Helical" evidence="6">
    <location>
        <begin position="345"/>
        <end position="368"/>
    </location>
</feature>
<evidence type="ECO:0000256" key="2">
    <source>
        <dbReference type="ARBA" id="ARBA00022475"/>
    </source>
</evidence>
<keyword evidence="9" id="KW-1185">Reference proteome</keyword>
<comment type="catalytic activity">
    <reaction evidence="6">
        <text>Na(+)(in) + 2 H(+)(out) = Na(+)(out) + 2 H(+)(in)</text>
        <dbReference type="Rhea" id="RHEA:29251"/>
        <dbReference type="ChEBI" id="CHEBI:15378"/>
        <dbReference type="ChEBI" id="CHEBI:29101"/>
    </reaction>
</comment>
<keyword evidence="2 6" id="KW-1003">Cell membrane</keyword>
<evidence type="ECO:0000256" key="1">
    <source>
        <dbReference type="ARBA" id="ARBA00004429"/>
    </source>
</evidence>
<feature type="transmembrane region" description="Helical" evidence="6">
    <location>
        <begin position="146"/>
        <end position="165"/>
    </location>
</feature>
<dbReference type="AlphaFoldDB" id="A0A9X9WPE6"/>
<dbReference type="EMBL" id="JAAEDK010000085">
    <property type="protein sequence ID" value="MBR0662206.1"/>
    <property type="molecule type" value="Genomic_DNA"/>
</dbReference>
<evidence type="ECO:0000313" key="8">
    <source>
        <dbReference type="EMBL" id="NKE20227.1"/>
    </source>
</evidence>
<keyword evidence="5 6" id="KW-0472">Membrane</keyword>
<dbReference type="InterPro" id="IPR004670">
    <property type="entry name" value="NhaA"/>
</dbReference>
<evidence type="ECO:0000313" key="7">
    <source>
        <dbReference type="EMBL" id="MBR0662206.1"/>
    </source>
</evidence>
<keyword evidence="6" id="KW-0406">Ion transport</keyword>
<dbReference type="InterPro" id="IPR023171">
    <property type="entry name" value="Na/H_antiporter_dom_sf"/>
</dbReference>
<comment type="caution">
    <text evidence="7">The sequence shown here is derived from an EMBL/GenBank/DDBJ whole genome shotgun (WGS) entry which is preliminary data.</text>
</comment>
<reference evidence="7" key="3">
    <citation type="journal article" date="2021" name="Syst. Appl. Microbiol.">
        <title>Roseomonas hellenica sp. nov., isolated from roots of wild-growing Alkanna tinctoria.</title>
        <authorList>
            <person name="Rat A."/>
            <person name="Naranjo H.D."/>
            <person name="Lebbe L."/>
            <person name="Cnockaert M."/>
            <person name="Krigas N."/>
            <person name="Grigoriadou K."/>
            <person name="Maloupa E."/>
            <person name="Willems A."/>
        </authorList>
    </citation>
    <scope>NUCLEOTIDE SEQUENCE</scope>
    <source>
        <strain evidence="7">LMG 31161</strain>
    </source>
</reference>
<dbReference type="Proteomes" id="UP001138708">
    <property type="component" value="Unassembled WGS sequence"/>
</dbReference>
<dbReference type="PANTHER" id="PTHR30341:SF0">
    <property type="entry name" value="NA(+)_H(+) ANTIPORTER NHAA"/>
    <property type="match status" value="1"/>
</dbReference>
<dbReference type="Pfam" id="PF06965">
    <property type="entry name" value="Na_H_antiport_1"/>
    <property type="match status" value="1"/>
</dbReference>
<dbReference type="Proteomes" id="UP000746741">
    <property type="component" value="Unassembled WGS sequence"/>
</dbReference>
<dbReference type="GO" id="GO:0005886">
    <property type="term" value="C:plasma membrane"/>
    <property type="evidence" value="ECO:0007669"/>
    <property type="project" value="UniProtKB-SubCell"/>
</dbReference>
<feature type="transmembrane region" description="Helical" evidence="6">
    <location>
        <begin position="318"/>
        <end position="338"/>
    </location>
</feature>
<accession>A0A9X9WPE6</accession>
<feature type="transmembrane region" description="Helical" evidence="6">
    <location>
        <begin position="172"/>
        <end position="195"/>
    </location>
</feature>
<evidence type="ECO:0000256" key="6">
    <source>
        <dbReference type="HAMAP-Rule" id="MF_01844"/>
    </source>
</evidence>
<organism evidence="7 10">
    <name type="scientific">Neoroseomonas oryzicola</name>
    <dbReference type="NCBI Taxonomy" id="535904"/>
    <lineage>
        <taxon>Bacteria</taxon>
        <taxon>Pseudomonadati</taxon>
        <taxon>Pseudomonadota</taxon>
        <taxon>Alphaproteobacteria</taxon>
        <taxon>Acetobacterales</taxon>
        <taxon>Acetobacteraceae</taxon>
        <taxon>Neoroseomonas</taxon>
    </lineage>
</organism>
<dbReference type="RefSeq" id="WP_168044215.1">
    <property type="nucleotide sequence ID" value="NZ_JAAVUP010000024.1"/>
</dbReference>
<keyword evidence="6" id="KW-0739">Sodium transport</keyword>
<name>A0A9X9WPE6_9PROT</name>
<dbReference type="NCBIfam" id="TIGR00773">
    <property type="entry name" value="NhaA"/>
    <property type="match status" value="1"/>
</dbReference>
<dbReference type="EMBL" id="JAAVUP010000024">
    <property type="protein sequence ID" value="NKE20227.1"/>
    <property type="molecule type" value="Genomic_DNA"/>
</dbReference>